<comment type="similarity">
    <text evidence="4">Belongs to the YcgR family.</text>
</comment>
<dbReference type="InterPro" id="IPR009926">
    <property type="entry name" value="T3SS_YcgR_PilZN"/>
</dbReference>
<dbReference type="InterPro" id="IPR012349">
    <property type="entry name" value="Split_barrel_FMN-bd"/>
</dbReference>
<evidence type="ECO:0000256" key="3">
    <source>
        <dbReference type="ARBA" id="ARBA00023143"/>
    </source>
</evidence>
<protein>
    <recommendedName>
        <fullName evidence="4">Flagellar brake protein YcgR</fullName>
    </recommendedName>
    <alternativeName>
        <fullName evidence="4">Cyclic di-GMP binding protein YcgR</fullName>
    </alternativeName>
</protein>
<dbReference type="SUPFAM" id="SSF141371">
    <property type="entry name" value="PilZ domain-like"/>
    <property type="match status" value="1"/>
</dbReference>
<feature type="domain" description="Type III secretion system flagellar brake protein YcgR PilZN" evidence="6">
    <location>
        <begin position="14"/>
        <end position="120"/>
    </location>
</feature>
<dbReference type="GO" id="GO:0035438">
    <property type="term" value="F:cyclic-di-GMP binding"/>
    <property type="evidence" value="ECO:0007669"/>
    <property type="project" value="UniProtKB-UniRule"/>
</dbReference>
<keyword evidence="8" id="KW-1185">Reference proteome</keyword>
<dbReference type="RefSeq" id="WP_131445113.1">
    <property type="nucleotide sequence ID" value="NZ_SJZB01000014.1"/>
</dbReference>
<organism evidence="7 8">
    <name type="scientific">Parasulfuritortus cantonensis</name>
    <dbReference type="NCBI Taxonomy" id="2528202"/>
    <lineage>
        <taxon>Bacteria</taxon>
        <taxon>Pseudomonadati</taxon>
        <taxon>Pseudomonadota</taxon>
        <taxon>Betaproteobacteria</taxon>
        <taxon>Nitrosomonadales</taxon>
        <taxon>Thiobacillaceae</taxon>
        <taxon>Parasulfuritortus</taxon>
    </lineage>
</organism>
<keyword evidence="2 4" id="KW-0547">Nucleotide-binding</keyword>
<evidence type="ECO:0000256" key="4">
    <source>
        <dbReference type="HAMAP-Rule" id="MF_01457"/>
    </source>
</evidence>
<keyword evidence="7" id="KW-0966">Cell projection</keyword>
<dbReference type="Gene3D" id="2.40.10.220">
    <property type="entry name" value="predicted glycosyltransferase like domains"/>
    <property type="match status" value="1"/>
</dbReference>
<evidence type="ECO:0000256" key="1">
    <source>
        <dbReference type="ARBA" id="ARBA00022636"/>
    </source>
</evidence>
<keyword evidence="7" id="KW-0282">Flagellum</keyword>
<keyword evidence="1 4" id="KW-0973">c-di-GMP</keyword>
<feature type="domain" description="PilZ" evidence="5">
    <location>
        <begin position="122"/>
        <end position="233"/>
    </location>
</feature>
<keyword evidence="3 4" id="KW-0975">Bacterial flagellum</keyword>
<dbReference type="Proteomes" id="UP000295443">
    <property type="component" value="Unassembled WGS sequence"/>
</dbReference>
<dbReference type="GO" id="GO:0071973">
    <property type="term" value="P:bacterial-type flagellum-dependent cell motility"/>
    <property type="evidence" value="ECO:0007669"/>
    <property type="project" value="UniProtKB-UniRule"/>
</dbReference>
<reference evidence="7 8" key="1">
    <citation type="submission" date="2019-03" db="EMBL/GenBank/DDBJ databases">
        <title>Genome sequence of Thiobacillaceae bacterium LSR1, a sulfur-oxidizing bacterium isolated from freshwater sediment.</title>
        <authorList>
            <person name="Li S."/>
        </authorList>
    </citation>
    <scope>NUCLEOTIDE SEQUENCE [LARGE SCALE GENOMIC DNA]</scope>
    <source>
        <strain evidence="7 8">LSR1</strain>
    </source>
</reference>
<dbReference type="Gene3D" id="2.30.110.10">
    <property type="entry name" value="Electron Transport, Fmn-binding Protein, Chain A"/>
    <property type="match status" value="1"/>
</dbReference>
<comment type="subunit">
    <text evidence="4">Monomer. Interacts with the flagellar basal bodies.</text>
</comment>
<accession>A0A4R1BIX7</accession>
<gene>
    <name evidence="4" type="primary">ycgR</name>
    <name evidence="7" type="ORF">EZJ19_04575</name>
</gene>
<dbReference type="GO" id="GO:0071945">
    <property type="term" value="P:regulation of bacterial-type flagellum-dependent cell motility by regulation of motor speed"/>
    <property type="evidence" value="ECO:0007669"/>
    <property type="project" value="UniProtKB-UniRule"/>
</dbReference>
<evidence type="ECO:0000313" key="7">
    <source>
        <dbReference type="EMBL" id="TCJ17231.1"/>
    </source>
</evidence>
<dbReference type="EMBL" id="SJZB01000014">
    <property type="protein sequence ID" value="TCJ17231.1"/>
    <property type="molecule type" value="Genomic_DNA"/>
</dbReference>
<dbReference type="OrthoDB" id="5572581at2"/>
<comment type="function">
    <text evidence="4">Acts as a flagellar brake, regulating swimming and swarming in a bis-(3'-5') cyclic diguanylic acid (c-di-GMP)-dependent manner. Binds 1 c-di-GMP dimer per subunit. Increasing levels of c-di-GMP lead to decreased motility.</text>
</comment>
<proteinExistence type="inferred from homology"/>
<keyword evidence="7" id="KW-0969">Cilium</keyword>
<evidence type="ECO:0000256" key="2">
    <source>
        <dbReference type="ARBA" id="ARBA00022741"/>
    </source>
</evidence>
<evidence type="ECO:0000259" key="5">
    <source>
        <dbReference type="Pfam" id="PF07238"/>
    </source>
</evidence>
<dbReference type="HAMAP" id="MF_01457">
    <property type="entry name" value="YcgR"/>
    <property type="match status" value="1"/>
</dbReference>
<dbReference type="Pfam" id="PF07317">
    <property type="entry name" value="PilZN"/>
    <property type="match status" value="1"/>
</dbReference>
<dbReference type="InterPro" id="IPR023787">
    <property type="entry name" value="T3SS_YcgR"/>
</dbReference>
<comment type="caution">
    <text evidence="7">The sequence shown here is derived from an EMBL/GenBank/DDBJ whole genome shotgun (WGS) entry which is preliminary data.</text>
</comment>
<evidence type="ECO:0000259" key="6">
    <source>
        <dbReference type="Pfam" id="PF07317"/>
    </source>
</evidence>
<evidence type="ECO:0000313" key="8">
    <source>
        <dbReference type="Proteomes" id="UP000295443"/>
    </source>
</evidence>
<name>A0A4R1BIX7_9PROT</name>
<comment type="subcellular location">
    <subcellularLocation>
        <location evidence="4">Bacterial flagellum basal body</location>
    </subcellularLocation>
</comment>
<dbReference type="AlphaFoldDB" id="A0A4R1BIX7"/>
<dbReference type="GO" id="GO:0009425">
    <property type="term" value="C:bacterial-type flagellum basal body"/>
    <property type="evidence" value="ECO:0007669"/>
    <property type="project" value="UniProtKB-SubCell"/>
</dbReference>
<dbReference type="InterPro" id="IPR009875">
    <property type="entry name" value="PilZ_domain"/>
</dbReference>
<dbReference type="Pfam" id="PF07238">
    <property type="entry name" value="PilZ"/>
    <property type="match status" value="1"/>
</dbReference>
<sequence length="244" mass="27386">MNLDACTPEEIERFRIDHAGEIERILRAVMAKRALVTAYCEDERDFLVTTLVALDSAKHALYFGTGPDAAIDRALTVSRVVTFNTSHDQVRVVFKTPAMTVVERDGEKLLRADMPAELLRFQRREYYRLPTPMTHPVKCQIDLGGYVLDAVVVDISIGGVGLLAYSQDAALKEGEVHHGCRLSLPDAGSFAVSLRVRTVYEQVMKNGLASRRLGCQFIDLAPSLETDIQRYIIRVERDRRLHGL</sequence>